<name>A0ACC0CM47_9PEZI</name>
<dbReference type="Proteomes" id="UP001497680">
    <property type="component" value="Unassembled WGS sequence"/>
</dbReference>
<keyword evidence="2" id="KW-1185">Reference proteome</keyword>
<organism evidence="1 2">
    <name type="scientific">Hypoxylon rubiginosum</name>
    <dbReference type="NCBI Taxonomy" id="110542"/>
    <lineage>
        <taxon>Eukaryota</taxon>
        <taxon>Fungi</taxon>
        <taxon>Dikarya</taxon>
        <taxon>Ascomycota</taxon>
        <taxon>Pezizomycotina</taxon>
        <taxon>Sordariomycetes</taxon>
        <taxon>Xylariomycetidae</taxon>
        <taxon>Xylariales</taxon>
        <taxon>Hypoxylaceae</taxon>
        <taxon>Hypoxylon</taxon>
    </lineage>
</organism>
<dbReference type="EMBL" id="MU394393">
    <property type="protein sequence ID" value="KAI6081538.1"/>
    <property type="molecule type" value="Genomic_DNA"/>
</dbReference>
<proteinExistence type="predicted"/>
<reference evidence="1 2" key="1">
    <citation type="journal article" date="2022" name="New Phytol.">
        <title>Ecological generalism drives hyperdiversity of secondary metabolite gene clusters in xylarialean endophytes.</title>
        <authorList>
            <person name="Franco M.E.E."/>
            <person name="Wisecaver J.H."/>
            <person name="Arnold A.E."/>
            <person name="Ju Y.M."/>
            <person name="Slot J.C."/>
            <person name="Ahrendt S."/>
            <person name="Moore L.P."/>
            <person name="Eastman K.E."/>
            <person name="Scott K."/>
            <person name="Konkel Z."/>
            <person name="Mondo S.J."/>
            <person name="Kuo A."/>
            <person name="Hayes R.D."/>
            <person name="Haridas S."/>
            <person name="Andreopoulos B."/>
            <person name="Riley R."/>
            <person name="LaButti K."/>
            <person name="Pangilinan J."/>
            <person name="Lipzen A."/>
            <person name="Amirebrahimi M."/>
            <person name="Yan J."/>
            <person name="Adam C."/>
            <person name="Keymanesh K."/>
            <person name="Ng V."/>
            <person name="Louie K."/>
            <person name="Northen T."/>
            <person name="Drula E."/>
            <person name="Henrissat B."/>
            <person name="Hsieh H.M."/>
            <person name="Youens-Clark K."/>
            <person name="Lutzoni F."/>
            <person name="Miadlikowska J."/>
            <person name="Eastwood D.C."/>
            <person name="Hamelin R.C."/>
            <person name="Grigoriev I.V."/>
            <person name="U'Ren J.M."/>
        </authorList>
    </citation>
    <scope>NUCLEOTIDE SEQUENCE [LARGE SCALE GENOMIC DNA]</scope>
    <source>
        <strain evidence="1 2">ER1909</strain>
    </source>
</reference>
<evidence type="ECO:0000313" key="1">
    <source>
        <dbReference type="EMBL" id="KAI6081538.1"/>
    </source>
</evidence>
<comment type="caution">
    <text evidence="1">The sequence shown here is derived from an EMBL/GenBank/DDBJ whole genome shotgun (WGS) entry which is preliminary data.</text>
</comment>
<sequence>MSSTATETELSTITHHSKGDDGEQQNPLPAVEVEAIGAVPNLAGPPAAAVASEPVAPSKARAAALMATLSCVSFLNTFSSGTLTVALPAIAAELQLPNNLLLWPASVYALALSCTLLLLGAVADVVGNRPIFLAGTLLYTAWTLAVSLAQTGNQLIIFRALQGISMSFCMPAAVSTITSSFPSGKTRNIGFAVFGGGSPLGFAVGLVLGGVLVQVSDWRTAYYLATGVSGATFILAWFTMPKTAAVPNVRHRLVHEFDWVGVVAASVSLALLSYIFAEITYSGSVMKEPYNIVLLIVAVLLIPFFIFWVSRQERLGRPAILPNSVWRKGAFTTVCITVFLVWSWFNAFGYWATLFFQITQGLDALQAALRFLPLVIVGLLTNMVAGLIMDRVSAGSLVLIGGLLSAVSPLLFAIQDPNWMYWSAGFPSMVLSVISTDLLFNISNLVITSSFPSKDQALAGGVFNTVTQLGNSIGPAITAIIASAVTEAEASKPGADQAYATLKGYRSAFWTCFAAAVVSAAISAVGLRKVGKVGQKKDV</sequence>
<protein>
    <submittedName>
        <fullName evidence="1">Integral membrane protein</fullName>
    </submittedName>
</protein>
<gene>
    <name evidence="1" type="ORF">F4821DRAFT_249095</name>
</gene>
<accession>A0ACC0CM47</accession>
<evidence type="ECO:0000313" key="2">
    <source>
        <dbReference type="Proteomes" id="UP001497680"/>
    </source>
</evidence>